<keyword evidence="4" id="KW-1185">Reference proteome</keyword>
<dbReference type="CDD" id="cd15482">
    <property type="entry name" value="Sialidase_non-viral"/>
    <property type="match status" value="1"/>
</dbReference>
<name>A0ABU1CHV7_9GAMM</name>
<reference evidence="3 4" key="1">
    <citation type="submission" date="2023-04" db="EMBL/GenBank/DDBJ databases">
        <title>Lysobacter sp. strain UC isolated from soil sample.</title>
        <authorList>
            <person name="Choksket S."/>
            <person name="Harshvardhan F."/>
            <person name="Rana R."/>
            <person name="Patil P.B."/>
            <person name="Korpole S."/>
        </authorList>
    </citation>
    <scope>NUCLEOTIDE SEQUENCE [LARGE SCALE GENOMIC DNA]</scope>
    <source>
        <strain evidence="3 4">UC</strain>
    </source>
</reference>
<organism evidence="3 4">
    <name type="scientific">Lysobacter arvi</name>
    <dbReference type="NCBI Taxonomy" id="3038776"/>
    <lineage>
        <taxon>Bacteria</taxon>
        <taxon>Pseudomonadati</taxon>
        <taxon>Pseudomonadota</taxon>
        <taxon>Gammaproteobacteria</taxon>
        <taxon>Lysobacterales</taxon>
        <taxon>Lysobacteraceae</taxon>
        <taxon>Lysobacter</taxon>
    </lineage>
</organism>
<evidence type="ECO:0000256" key="2">
    <source>
        <dbReference type="SAM" id="SignalP"/>
    </source>
</evidence>
<sequence>MKTSPLLSAAALSLALLSLAACDRGAPGTSTSRTADDATRAAASNAVPPVRRDEWPLPSIAASAAQPDLIRGPDGSLLLSWIEQGDAARGEAAHALKFARYANGAWSEVREIARGGDWFVNWADTPHIAATRDGALWAHWLRKTARATYAYDVVLARSGDGGATWSKPVPVNTDGTPTEHGFVSMWPVGDDRVGVAWLDGRNTGGGDHSAHGGHASGAKHAPGAMTLRTAVFDASLQRSDERELDAMTCDCCQTDAALTARGPLLVYRGRTPAEVRDILVARADETGWQAPTRVHVDDWTMPACPVNGPAVATYATSATVAWYTAAGDTPTVKLACSADAGATFGTPLVLERGMAVQGRVDTALDERAAWALWMIEDANGQALRFARFAPDLSREMQRGEVATLRGKGRGTGMPKIALVDGTAYVVWTDVIDGKPSLHGARYAKVP</sequence>
<dbReference type="Proteomes" id="UP001233535">
    <property type="component" value="Unassembled WGS sequence"/>
</dbReference>
<evidence type="ECO:0000313" key="4">
    <source>
        <dbReference type="Proteomes" id="UP001233535"/>
    </source>
</evidence>
<feature type="chain" id="PRO_5046510306" evidence="2">
    <location>
        <begin position="21"/>
        <end position="446"/>
    </location>
</feature>
<protein>
    <submittedName>
        <fullName evidence="3">Sialidase family protein</fullName>
        <ecNumber evidence="3">3.2.1.-</ecNumber>
    </submittedName>
</protein>
<comment type="caution">
    <text evidence="3">The sequence shown here is derived from an EMBL/GenBank/DDBJ whole genome shotgun (WGS) entry which is preliminary data.</text>
</comment>
<evidence type="ECO:0000313" key="3">
    <source>
        <dbReference type="EMBL" id="MDR0184530.1"/>
    </source>
</evidence>
<keyword evidence="2" id="KW-0732">Signal</keyword>
<keyword evidence="3" id="KW-0378">Hydrolase</keyword>
<dbReference type="InterPro" id="IPR036278">
    <property type="entry name" value="Sialidase_sf"/>
</dbReference>
<dbReference type="EMBL" id="JARUHG010000006">
    <property type="protein sequence ID" value="MDR0184530.1"/>
    <property type="molecule type" value="Genomic_DNA"/>
</dbReference>
<keyword evidence="3" id="KW-0326">Glycosidase</keyword>
<dbReference type="Gene3D" id="2.120.10.10">
    <property type="match status" value="1"/>
</dbReference>
<dbReference type="SUPFAM" id="SSF50939">
    <property type="entry name" value="Sialidases"/>
    <property type="match status" value="1"/>
</dbReference>
<gene>
    <name evidence="3" type="ORF">P8609_16320</name>
</gene>
<feature type="signal peptide" evidence="2">
    <location>
        <begin position="1"/>
        <end position="20"/>
    </location>
</feature>
<dbReference type="GO" id="GO:0016798">
    <property type="term" value="F:hydrolase activity, acting on glycosyl bonds"/>
    <property type="evidence" value="ECO:0007669"/>
    <property type="project" value="UniProtKB-KW"/>
</dbReference>
<feature type="region of interest" description="Disordered" evidence="1">
    <location>
        <begin position="27"/>
        <end position="47"/>
    </location>
</feature>
<dbReference type="RefSeq" id="WP_309263645.1">
    <property type="nucleotide sequence ID" value="NZ_JARUHG010000006.1"/>
</dbReference>
<dbReference type="EC" id="3.2.1.-" evidence="3"/>
<dbReference type="PROSITE" id="PS51257">
    <property type="entry name" value="PROKAR_LIPOPROTEIN"/>
    <property type="match status" value="1"/>
</dbReference>
<evidence type="ECO:0000256" key="1">
    <source>
        <dbReference type="SAM" id="MobiDB-lite"/>
    </source>
</evidence>
<accession>A0ABU1CHV7</accession>
<proteinExistence type="predicted"/>